<evidence type="ECO:0000256" key="5">
    <source>
        <dbReference type="ARBA" id="ARBA00023157"/>
    </source>
</evidence>
<accession>A0A8B6BYV3</accession>
<evidence type="ECO:0000256" key="3">
    <source>
        <dbReference type="ARBA" id="ARBA00022729"/>
    </source>
</evidence>
<dbReference type="AlphaFoldDB" id="A0A8B6BYV3"/>
<gene>
    <name evidence="9" type="ORF">MGAL_10B036522</name>
</gene>
<keyword evidence="5" id="KW-1015">Disulfide bond</keyword>
<feature type="compositionally biased region" description="Low complexity" evidence="7">
    <location>
        <begin position="1133"/>
        <end position="1142"/>
    </location>
</feature>
<dbReference type="Proteomes" id="UP000596742">
    <property type="component" value="Unassembled WGS sequence"/>
</dbReference>
<dbReference type="Gene3D" id="2.20.100.10">
    <property type="entry name" value="Thrombospondin type-1 (TSP1) repeat"/>
    <property type="match status" value="6"/>
</dbReference>
<evidence type="ECO:0000256" key="2">
    <source>
        <dbReference type="ARBA" id="ARBA00022525"/>
    </source>
</evidence>
<dbReference type="OrthoDB" id="446173at2759"/>
<dbReference type="InterPro" id="IPR036875">
    <property type="entry name" value="Znf_CCHC_sf"/>
</dbReference>
<feature type="compositionally biased region" description="Polar residues" evidence="7">
    <location>
        <begin position="664"/>
        <end position="673"/>
    </location>
</feature>
<dbReference type="GO" id="GO:0008270">
    <property type="term" value="F:zinc ion binding"/>
    <property type="evidence" value="ECO:0007669"/>
    <property type="project" value="UniProtKB-KW"/>
</dbReference>
<dbReference type="PROSITE" id="PS50158">
    <property type="entry name" value="ZF_CCHC"/>
    <property type="match status" value="2"/>
</dbReference>
<evidence type="ECO:0000256" key="1">
    <source>
        <dbReference type="ARBA" id="ARBA00004613"/>
    </source>
</evidence>
<feature type="region of interest" description="Disordered" evidence="7">
    <location>
        <begin position="655"/>
        <end position="744"/>
    </location>
</feature>
<feature type="region of interest" description="Disordered" evidence="7">
    <location>
        <begin position="591"/>
        <end position="643"/>
    </location>
</feature>
<dbReference type="InterPro" id="IPR000884">
    <property type="entry name" value="TSP1_rpt"/>
</dbReference>
<dbReference type="SUPFAM" id="SSF82895">
    <property type="entry name" value="TSP-1 type 1 repeat"/>
    <property type="match status" value="3"/>
</dbReference>
<dbReference type="PANTHER" id="PTHR22906:SF43">
    <property type="entry name" value="PROPERDIN"/>
    <property type="match status" value="1"/>
</dbReference>
<reference evidence="9" key="1">
    <citation type="submission" date="2018-11" db="EMBL/GenBank/DDBJ databases">
        <authorList>
            <person name="Alioto T."/>
            <person name="Alioto T."/>
        </authorList>
    </citation>
    <scope>NUCLEOTIDE SEQUENCE</scope>
</reference>
<keyword evidence="6" id="KW-0863">Zinc-finger</keyword>
<dbReference type="PANTHER" id="PTHR22906">
    <property type="entry name" value="PROPERDIN"/>
    <property type="match status" value="1"/>
</dbReference>
<dbReference type="Pfam" id="PF00098">
    <property type="entry name" value="zf-CCHC"/>
    <property type="match status" value="2"/>
</dbReference>
<feature type="region of interest" description="Disordered" evidence="7">
    <location>
        <begin position="1123"/>
        <end position="1160"/>
    </location>
</feature>
<dbReference type="InterPro" id="IPR052065">
    <property type="entry name" value="Compl_asym_regulator"/>
</dbReference>
<feature type="domain" description="CCHC-type" evidence="8">
    <location>
        <begin position="1112"/>
        <end position="1127"/>
    </location>
</feature>
<dbReference type="SMART" id="SM00343">
    <property type="entry name" value="ZnF_C2HC"/>
    <property type="match status" value="2"/>
</dbReference>
<protein>
    <recommendedName>
        <fullName evidence="8">CCHC-type domain-containing protein</fullName>
    </recommendedName>
</protein>
<keyword evidence="4" id="KW-0677">Repeat</keyword>
<dbReference type="InterPro" id="IPR048270">
    <property type="entry name" value="PNMA_C"/>
</dbReference>
<feature type="compositionally biased region" description="Polar residues" evidence="7">
    <location>
        <begin position="754"/>
        <end position="764"/>
    </location>
</feature>
<feature type="non-terminal residue" evidence="9">
    <location>
        <position position="1194"/>
    </location>
</feature>
<proteinExistence type="predicted"/>
<feature type="region of interest" description="Disordered" evidence="7">
    <location>
        <begin position="754"/>
        <end position="773"/>
    </location>
</feature>
<evidence type="ECO:0000256" key="7">
    <source>
        <dbReference type="SAM" id="MobiDB-lite"/>
    </source>
</evidence>
<dbReference type="SUPFAM" id="SSF57756">
    <property type="entry name" value="Retrovirus zinc finger-like domains"/>
    <property type="match status" value="1"/>
</dbReference>
<evidence type="ECO:0000256" key="6">
    <source>
        <dbReference type="PROSITE-ProRule" id="PRU00047"/>
    </source>
</evidence>
<feature type="domain" description="CCHC-type" evidence="8">
    <location>
        <begin position="1144"/>
        <end position="1158"/>
    </location>
</feature>
<keyword evidence="2" id="KW-0964">Secreted</keyword>
<dbReference type="Pfam" id="PF14893">
    <property type="entry name" value="PNMA"/>
    <property type="match status" value="1"/>
</dbReference>
<organism evidence="9 10">
    <name type="scientific">Mytilus galloprovincialis</name>
    <name type="common">Mediterranean mussel</name>
    <dbReference type="NCBI Taxonomy" id="29158"/>
    <lineage>
        <taxon>Eukaryota</taxon>
        <taxon>Metazoa</taxon>
        <taxon>Spiralia</taxon>
        <taxon>Lophotrochozoa</taxon>
        <taxon>Mollusca</taxon>
        <taxon>Bivalvia</taxon>
        <taxon>Autobranchia</taxon>
        <taxon>Pteriomorphia</taxon>
        <taxon>Mytilida</taxon>
        <taxon>Mytiloidea</taxon>
        <taxon>Mytilidae</taxon>
        <taxon>Mytilinae</taxon>
        <taxon>Mytilus</taxon>
    </lineage>
</organism>
<dbReference type="SMART" id="SM00209">
    <property type="entry name" value="TSP1"/>
    <property type="match status" value="5"/>
</dbReference>
<evidence type="ECO:0000259" key="8">
    <source>
        <dbReference type="PROSITE" id="PS50158"/>
    </source>
</evidence>
<keyword evidence="6" id="KW-0479">Metal-binding</keyword>
<name>A0A8B6BYV3_MYTGA</name>
<feature type="compositionally biased region" description="Basic and acidic residues" evidence="7">
    <location>
        <begin position="1146"/>
        <end position="1160"/>
    </location>
</feature>
<dbReference type="InterPro" id="IPR001878">
    <property type="entry name" value="Znf_CCHC"/>
</dbReference>
<sequence>KSFFATMNSIGRASCCFCKKINIQIRCRKIIIMFNGFLSCIHMPQDIHMVDLRNIVFSTCCLQNHSSSFSVFDACSQLSFVYTHRYKGQNHEYNFLVNHLHLYSSIFIYWISYRKVSYRYCEICSKYSKNGFILRRFIKNGGWSRWSPIIWMNGCSTTCGGKPCSGPSRRTETRACKIKDCPLDGGWSRWSPIIWIKGCSTTCDFGIQNEYRTRTCTNPPPSNGGKPCSGPSRRTETRACKIKDCPIDGGWGRWSPIIWMKGCSTTCGSGIQNGYRTRTCTNPPPSNGGKPCSGPSRRPETRVCKVKDCPIDGGWSSWSAVSWTTNCSTTCGLGIQYGQRTRTCTNPSHENVDGGWSDYILASWNGDCSTTCKCDYGIESGYKNRTCTNPKPAYGGKECVGESFGISYCTCKLKECPLAAEKDMFCIKRNGGWSSWSAIRWTTGCSTTCDIGIKYGQRTRTCTNPSPLNGGKMCSGSSTLRVTNTCKDRDCPPVDGAWSDYTEVSWNDDCSTTCKCDYGIESGHKNRTCTNPKPAYGGKDCIGESYAVDIRQCTLKECPEGRPGGHGENTINEGTPFQIKQEQGWSDIQTPGDPGLMNSAFLGESDDDSVPWDTEPQGAYGRHDTPYKCQPQLNPAQRDNRYRSQTQEYEKGYTGNIKAEWYPPSQNSNTGYQHQGYGCPSQPGAILDESQGFSPAPYHQRRPGETPRSRYEKHQQGRASQKPRGPRDQSNIRPPLPHLNEAQPSNHYEVGQINTQVSSRTTTPYRVGPQPMRARVQYSGTPYQEGSGQVRPNMAPQSGQNGRGQDYRYGIDPNQSQPNATQNKVQGGFTPYNPGPPSGIQTRPRVQGSQPHKKVDHAPKTLKYDDGKSNWKAFYVKFSRYAEVYEWSPQECKDQICWCLEGKASEYYAMLTDRNKHMSFTDMIEKFEKRFGYKELPETAQVQFQIARQQADENLEDWADRVLSLATKAFRDLPEDHMYQQAVLRLCQGVSDKEAGTAASNVRPKSIEEAIDKMRWFQHNQQAIYGRGPKREVRQTSLNRGYPYEQEVTVSATTLPSKRDSETPWKADIERVEDKIDKMQSDLLSELKKIAIPAPAPSQPSGRNHSPARMECYSCGSQNHFKRDCPKLRRSPSRSPSPGSRGNCFHCDRPGHMKRDCPMRNREKAVTFADQVRSASKEALNMNGAAREAGVSSK</sequence>
<dbReference type="EMBL" id="UYJE01000825">
    <property type="protein sequence ID" value="VDH96855.1"/>
    <property type="molecule type" value="Genomic_DNA"/>
</dbReference>
<comment type="caution">
    <text evidence="9">The sequence shown here is derived from an EMBL/GenBank/DDBJ whole genome shotgun (WGS) entry which is preliminary data.</text>
</comment>
<dbReference type="Pfam" id="PF00090">
    <property type="entry name" value="TSP_1"/>
    <property type="match status" value="4"/>
</dbReference>
<feature type="compositionally biased region" description="Basic and acidic residues" evidence="7">
    <location>
        <begin position="702"/>
        <end position="715"/>
    </location>
</feature>
<dbReference type="Gene3D" id="4.10.60.10">
    <property type="entry name" value="Zinc finger, CCHC-type"/>
    <property type="match status" value="2"/>
</dbReference>
<evidence type="ECO:0000313" key="10">
    <source>
        <dbReference type="Proteomes" id="UP000596742"/>
    </source>
</evidence>
<feature type="region of interest" description="Disordered" evidence="7">
    <location>
        <begin position="780"/>
        <end position="806"/>
    </location>
</feature>
<keyword evidence="3" id="KW-0732">Signal</keyword>
<dbReference type="PROSITE" id="PS50092">
    <property type="entry name" value="TSP1"/>
    <property type="match status" value="4"/>
</dbReference>
<dbReference type="GO" id="GO:0003676">
    <property type="term" value="F:nucleic acid binding"/>
    <property type="evidence" value="ECO:0007669"/>
    <property type="project" value="InterPro"/>
</dbReference>
<evidence type="ECO:0000256" key="4">
    <source>
        <dbReference type="ARBA" id="ARBA00022737"/>
    </source>
</evidence>
<evidence type="ECO:0000313" key="9">
    <source>
        <dbReference type="EMBL" id="VDH96855.1"/>
    </source>
</evidence>
<dbReference type="InterPro" id="IPR036383">
    <property type="entry name" value="TSP1_rpt_sf"/>
</dbReference>
<keyword evidence="10" id="KW-1185">Reference proteome</keyword>
<feature type="region of interest" description="Disordered" evidence="7">
    <location>
        <begin position="836"/>
        <end position="861"/>
    </location>
</feature>
<keyword evidence="6" id="KW-0862">Zinc</keyword>
<comment type="subcellular location">
    <subcellularLocation>
        <location evidence="1">Secreted</location>
    </subcellularLocation>
</comment>
<feature type="compositionally biased region" description="Polar residues" evidence="7">
    <location>
        <begin position="631"/>
        <end position="643"/>
    </location>
</feature>